<accession>A0A367IJL1</accession>
<dbReference type="AlphaFoldDB" id="A0A367IJL1"/>
<gene>
    <name evidence="13" type="primary">TIM54_2</name>
    <name evidence="13" type="ORF">CU098_006895</name>
</gene>
<comment type="caution">
    <text evidence="13">The sequence shown here is derived from an EMBL/GenBank/DDBJ whole genome shotgun (WGS) entry which is preliminary data.</text>
</comment>
<feature type="non-terminal residue" evidence="13">
    <location>
        <position position="87"/>
    </location>
</feature>
<keyword evidence="7" id="KW-0653">Protein transport</keyword>
<dbReference type="GO" id="GO:0015031">
    <property type="term" value="P:protein transport"/>
    <property type="evidence" value="ECO:0007669"/>
    <property type="project" value="UniProtKB-KW"/>
</dbReference>
<evidence type="ECO:0000256" key="4">
    <source>
        <dbReference type="ARBA" id="ARBA00022448"/>
    </source>
</evidence>
<keyword evidence="8 12" id="KW-1133">Transmembrane helix</keyword>
<protein>
    <recommendedName>
        <fullName evidence="3">Mitochondrial import inner membrane translocase subunit TIM54</fullName>
    </recommendedName>
</protein>
<keyword evidence="6" id="KW-0999">Mitochondrion inner membrane</keyword>
<evidence type="ECO:0000313" key="14">
    <source>
        <dbReference type="Proteomes" id="UP000253551"/>
    </source>
</evidence>
<dbReference type="Pfam" id="PF11711">
    <property type="entry name" value="Tim54"/>
    <property type="match status" value="1"/>
</dbReference>
<evidence type="ECO:0000256" key="1">
    <source>
        <dbReference type="ARBA" id="ARBA00004434"/>
    </source>
</evidence>
<dbReference type="EMBL" id="PJQM01007674">
    <property type="protein sequence ID" value="RCH77860.1"/>
    <property type="molecule type" value="Genomic_DNA"/>
</dbReference>
<dbReference type="OrthoDB" id="5598305at2759"/>
<keyword evidence="4" id="KW-0813">Transport</keyword>
<evidence type="ECO:0000256" key="7">
    <source>
        <dbReference type="ARBA" id="ARBA00022927"/>
    </source>
</evidence>
<reference evidence="13 14" key="1">
    <citation type="journal article" date="2018" name="G3 (Bethesda)">
        <title>Phylogenetic and Phylogenomic Definition of Rhizopus Species.</title>
        <authorList>
            <person name="Gryganskyi A.P."/>
            <person name="Golan J."/>
            <person name="Dolatabadi S."/>
            <person name="Mondo S."/>
            <person name="Robb S."/>
            <person name="Idnurm A."/>
            <person name="Muszewska A."/>
            <person name="Steczkiewicz K."/>
            <person name="Masonjones S."/>
            <person name="Liao H.L."/>
            <person name="Gajdeczka M.T."/>
            <person name="Anike F."/>
            <person name="Vuek A."/>
            <person name="Anishchenko I.M."/>
            <person name="Voigt K."/>
            <person name="de Hoog G.S."/>
            <person name="Smith M.E."/>
            <person name="Heitman J."/>
            <person name="Vilgalys R."/>
            <person name="Stajich J.E."/>
        </authorList>
    </citation>
    <scope>NUCLEOTIDE SEQUENCE [LARGE SCALE GENOMIC DNA]</scope>
    <source>
        <strain evidence="13 14">LSU 92-RS-03</strain>
    </source>
</reference>
<dbReference type="Proteomes" id="UP000253551">
    <property type="component" value="Unassembled WGS sequence"/>
</dbReference>
<keyword evidence="10" id="KW-0496">Mitochondrion</keyword>
<organism evidence="13 14">
    <name type="scientific">Rhizopus stolonifer</name>
    <name type="common">Rhizopus nigricans</name>
    <dbReference type="NCBI Taxonomy" id="4846"/>
    <lineage>
        <taxon>Eukaryota</taxon>
        <taxon>Fungi</taxon>
        <taxon>Fungi incertae sedis</taxon>
        <taxon>Mucoromycota</taxon>
        <taxon>Mucoromycotina</taxon>
        <taxon>Mucoromycetes</taxon>
        <taxon>Mucorales</taxon>
        <taxon>Mucorineae</taxon>
        <taxon>Rhizopodaceae</taxon>
        <taxon>Rhizopus</taxon>
    </lineage>
</organism>
<keyword evidence="14" id="KW-1185">Reference proteome</keyword>
<evidence type="ECO:0000256" key="9">
    <source>
        <dbReference type="ARBA" id="ARBA00023010"/>
    </source>
</evidence>
<evidence type="ECO:0000256" key="3">
    <source>
        <dbReference type="ARBA" id="ARBA00020796"/>
    </source>
</evidence>
<evidence type="ECO:0000313" key="13">
    <source>
        <dbReference type="EMBL" id="RCH77860.1"/>
    </source>
</evidence>
<keyword evidence="11 12" id="KW-0472">Membrane</keyword>
<feature type="transmembrane region" description="Helical" evidence="12">
    <location>
        <begin position="12"/>
        <end position="31"/>
    </location>
</feature>
<name>A0A367IJL1_RHIST</name>
<evidence type="ECO:0000256" key="12">
    <source>
        <dbReference type="SAM" id="Phobius"/>
    </source>
</evidence>
<dbReference type="STRING" id="4846.A0A367IJL1"/>
<keyword evidence="9" id="KW-0811">Translocation</keyword>
<dbReference type="InterPro" id="IPR021056">
    <property type="entry name" value="Mt_import_IM_translocase_Tim54"/>
</dbReference>
<comment type="similarity">
    <text evidence="2">Belongs to the TIM54 family.</text>
</comment>
<evidence type="ECO:0000256" key="6">
    <source>
        <dbReference type="ARBA" id="ARBA00022792"/>
    </source>
</evidence>
<evidence type="ECO:0000256" key="2">
    <source>
        <dbReference type="ARBA" id="ARBA00006355"/>
    </source>
</evidence>
<evidence type="ECO:0000256" key="5">
    <source>
        <dbReference type="ARBA" id="ARBA00022692"/>
    </source>
</evidence>
<sequence>MSLPFGLKAPSKGTLIFSGVAGAISGLIYTSNKHAEESRKRLTQRVSFLAERPCGIHETPRKVLVYISAPPGDSLEKSRNWFREYVK</sequence>
<comment type="subcellular location">
    <subcellularLocation>
        <location evidence="1">Mitochondrion inner membrane</location>
        <topology evidence="1">Single-pass membrane protein</topology>
    </subcellularLocation>
</comment>
<keyword evidence="5 12" id="KW-0812">Transmembrane</keyword>
<proteinExistence type="inferred from homology"/>
<evidence type="ECO:0000256" key="8">
    <source>
        <dbReference type="ARBA" id="ARBA00022989"/>
    </source>
</evidence>
<dbReference type="GO" id="GO:0005743">
    <property type="term" value="C:mitochondrial inner membrane"/>
    <property type="evidence" value="ECO:0007669"/>
    <property type="project" value="UniProtKB-SubCell"/>
</dbReference>
<evidence type="ECO:0000256" key="10">
    <source>
        <dbReference type="ARBA" id="ARBA00023128"/>
    </source>
</evidence>
<evidence type="ECO:0000256" key="11">
    <source>
        <dbReference type="ARBA" id="ARBA00023136"/>
    </source>
</evidence>